<comment type="caution">
    <text evidence="7">The sequence shown here is derived from an EMBL/GenBank/DDBJ whole genome shotgun (WGS) entry which is preliminary data.</text>
</comment>
<feature type="region of interest" description="Disordered" evidence="5">
    <location>
        <begin position="61"/>
        <end position="137"/>
    </location>
</feature>
<gene>
    <name evidence="7" type="ORF">NA57DRAFT_81565</name>
</gene>
<evidence type="ECO:0000256" key="1">
    <source>
        <dbReference type="ARBA" id="ARBA00004141"/>
    </source>
</evidence>
<keyword evidence="8" id="KW-1185">Reference proteome</keyword>
<sequence length="858" mass="92495">MFSRFTSAPQSNQTSGPREVTLTSILNTPALKLEFALLLFVCIDCMRKELVANFEIDLSIPTSSQTSSPAGSSTRPAQEDEAPPPYSPRSYNPTDAWDLMNFDEPASPEPPRDRPHPLISHESEHRTSSPSNRPLKPYEQWDREQSFVRLSQSLASPELQGFRRAALTFFDAWRISVLRRIGATLGVLGDTVRKEKLNREARGVYRFFEKGQDGSYGHYRPLHTRLQFTDSQRSVLLQSALLMLLGLENYSALSRVLLLHLAASLKLPLSTLTEHEANAATVLLTSTSSNTPQPPHPAESSNAPASSNFTWKSGLAVVGGAALIGVTGGLAAPLIAGALGVVAGPALGLLHLGGLAHLLGGLIGNSVLVGTIFGVYGGKRLSEVVEKLGGEVEGFDLIPLRPPEPISTLTGGQTTERPQSEKAAEIAQTIPPEDPPDPHLNVTIAIAGALAQPSDFSTPWLVLPNTTNLLALQYEPGLRLSLGAKITSLVRSTAFSAASALVLQNTVFATLMSGLYLPLGLLKAASILDSPFNIALSRSDKAGILLAEVLMAKAQGERPARLVGWGVGARVVWQACLELSRQNAFGLVEDVIMMGLPGPGVSGDKRETGSEIEWRRIRGVVAGRVINYYSNNDWVLRFLYRLRAGLGAVAGLEEVHARGIENFDASDLLSSGGYAACTGKLLERMGWEVDEEEVQKQEHKRREALEREQINERRRHGEVQVGLEGIGNKKGKIEMVKEETGKIVLLDLETGALDETEQDATDAAERLESLALQDRGQEERGEAARSQDAAANAEVNPGVQKPSIPPLGSTPQDTPEDNPEDEHDGSGMAYLAPEPEPEPESVSFGAPGSGINMVWEGR</sequence>
<evidence type="ECO:0000313" key="8">
    <source>
        <dbReference type="Proteomes" id="UP000799772"/>
    </source>
</evidence>
<accession>A0A9P4I4B2</accession>
<proteinExistence type="predicted"/>
<feature type="transmembrane region" description="Helical" evidence="6">
    <location>
        <begin position="355"/>
        <end position="377"/>
    </location>
</feature>
<keyword evidence="4 6" id="KW-0472">Membrane</keyword>
<feature type="compositionally biased region" description="Acidic residues" evidence="5">
    <location>
        <begin position="814"/>
        <end position="823"/>
    </location>
</feature>
<protein>
    <submittedName>
        <fullName evidence="7">DUF726-domain-containing protein</fullName>
    </submittedName>
</protein>
<dbReference type="GO" id="GO:0016020">
    <property type="term" value="C:membrane"/>
    <property type="evidence" value="ECO:0007669"/>
    <property type="project" value="UniProtKB-SubCell"/>
</dbReference>
<dbReference type="PANTHER" id="PTHR17920">
    <property type="entry name" value="TRANSMEMBRANE AND COILED-COIL DOMAIN-CONTAINING PROTEIN 4 TMCO4"/>
    <property type="match status" value="1"/>
</dbReference>
<dbReference type="OrthoDB" id="277931at2759"/>
<feature type="compositionally biased region" description="Basic and acidic residues" evidence="5">
    <location>
        <begin position="110"/>
        <end position="127"/>
    </location>
</feature>
<evidence type="ECO:0000256" key="6">
    <source>
        <dbReference type="SAM" id="Phobius"/>
    </source>
</evidence>
<organism evidence="7 8">
    <name type="scientific">Rhizodiscina lignyota</name>
    <dbReference type="NCBI Taxonomy" id="1504668"/>
    <lineage>
        <taxon>Eukaryota</taxon>
        <taxon>Fungi</taxon>
        <taxon>Dikarya</taxon>
        <taxon>Ascomycota</taxon>
        <taxon>Pezizomycotina</taxon>
        <taxon>Dothideomycetes</taxon>
        <taxon>Pleosporomycetidae</taxon>
        <taxon>Aulographales</taxon>
        <taxon>Rhizodiscinaceae</taxon>
        <taxon>Rhizodiscina</taxon>
    </lineage>
</organism>
<keyword evidence="3 6" id="KW-1133">Transmembrane helix</keyword>
<reference evidence="7" key="1">
    <citation type="journal article" date="2020" name="Stud. Mycol.">
        <title>101 Dothideomycetes genomes: a test case for predicting lifestyles and emergence of pathogens.</title>
        <authorList>
            <person name="Haridas S."/>
            <person name="Albert R."/>
            <person name="Binder M."/>
            <person name="Bloem J."/>
            <person name="Labutti K."/>
            <person name="Salamov A."/>
            <person name="Andreopoulos B."/>
            <person name="Baker S."/>
            <person name="Barry K."/>
            <person name="Bills G."/>
            <person name="Bluhm B."/>
            <person name="Cannon C."/>
            <person name="Castanera R."/>
            <person name="Culley D."/>
            <person name="Daum C."/>
            <person name="Ezra D."/>
            <person name="Gonzalez J."/>
            <person name="Henrissat B."/>
            <person name="Kuo A."/>
            <person name="Liang C."/>
            <person name="Lipzen A."/>
            <person name="Lutzoni F."/>
            <person name="Magnuson J."/>
            <person name="Mondo S."/>
            <person name="Nolan M."/>
            <person name="Ohm R."/>
            <person name="Pangilinan J."/>
            <person name="Park H.-J."/>
            <person name="Ramirez L."/>
            <person name="Alfaro M."/>
            <person name="Sun H."/>
            <person name="Tritt A."/>
            <person name="Yoshinaga Y."/>
            <person name="Zwiers L.-H."/>
            <person name="Turgeon B."/>
            <person name="Goodwin S."/>
            <person name="Spatafora J."/>
            <person name="Crous P."/>
            <person name="Grigoriev I."/>
        </authorList>
    </citation>
    <scope>NUCLEOTIDE SEQUENCE</scope>
    <source>
        <strain evidence="7">CBS 133067</strain>
    </source>
</reference>
<feature type="region of interest" description="Disordered" evidence="5">
    <location>
        <begin position="774"/>
        <end position="858"/>
    </location>
</feature>
<dbReference type="EMBL" id="ML978139">
    <property type="protein sequence ID" value="KAF2093228.1"/>
    <property type="molecule type" value="Genomic_DNA"/>
</dbReference>
<feature type="compositionally biased region" description="Basic and acidic residues" evidence="5">
    <location>
        <begin position="775"/>
        <end position="785"/>
    </location>
</feature>
<dbReference type="AlphaFoldDB" id="A0A9P4I4B2"/>
<evidence type="ECO:0000256" key="2">
    <source>
        <dbReference type="ARBA" id="ARBA00022692"/>
    </source>
</evidence>
<evidence type="ECO:0000313" key="7">
    <source>
        <dbReference type="EMBL" id="KAF2093228.1"/>
    </source>
</evidence>
<dbReference type="PANTHER" id="PTHR17920:SF22">
    <property type="entry name" value="DUF726 DOMAIN PROTEIN (AFU_ORTHOLOGUE AFUA_2G12860)"/>
    <property type="match status" value="1"/>
</dbReference>
<dbReference type="Pfam" id="PF05277">
    <property type="entry name" value="DUF726"/>
    <property type="match status" value="1"/>
</dbReference>
<feature type="region of interest" description="Disordered" evidence="5">
    <location>
        <begin position="286"/>
        <end position="305"/>
    </location>
</feature>
<dbReference type="Proteomes" id="UP000799772">
    <property type="component" value="Unassembled WGS sequence"/>
</dbReference>
<evidence type="ECO:0000256" key="3">
    <source>
        <dbReference type="ARBA" id="ARBA00022989"/>
    </source>
</evidence>
<evidence type="ECO:0000256" key="4">
    <source>
        <dbReference type="ARBA" id="ARBA00023136"/>
    </source>
</evidence>
<keyword evidence="2 6" id="KW-0812">Transmembrane</keyword>
<feature type="transmembrane region" description="Helical" evidence="6">
    <location>
        <begin position="315"/>
        <end position="343"/>
    </location>
</feature>
<dbReference type="InterPro" id="IPR007941">
    <property type="entry name" value="DUF726"/>
</dbReference>
<evidence type="ECO:0000256" key="5">
    <source>
        <dbReference type="SAM" id="MobiDB-lite"/>
    </source>
</evidence>
<feature type="compositionally biased region" description="Low complexity" evidence="5">
    <location>
        <begin position="62"/>
        <end position="74"/>
    </location>
</feature>
<comment type="subcellular location">
    <subcellularLocation>
        <location evidence="1">Membrane</location>
        <topology evidence="1">Multi-pass membrane protein</topology>
    </subcellularLocation>
</comment>
<name>A0A9P4I4B2_9PEZI</name>